<evidence type="ECO:0000313" key="7">
    <source>
        <dbReference type="Proteomes" id="UP000216101"/>
    </source>
</evidence>
<dbReference type="PROSITE" id="PS01124">
    <property type="entry name" value="HTH_ARAC_FAMILY_2"/>
    <property type="match status" value="1"/>
</dbReference>
<dbReference type="EMBL" id="NHNI01000001">
    <property type="protein sequence ID" value="OZY87125.1"/>
    <property type="molecule type" value="Genomic_DNA"/>
</dbReference>
<dbReference type="PRINTS" id="PR00032">
    <property type="entry name" value="HTHARAC"/>
</dbReference>
<gene>
    <name evidence="6" type="ORF">CBP51_09100</name>
</gene>
<dbReference type="PANTHER" id="PTHR43280">
    <property type="entry name" value="ARAC-FAMILY TRANSCRIPTIONAL REGULATOR"/>
    <property type="match status" value="1"/>
</dbReference>
<evidence type="ECO:0000256" key="1">
    <source>
        <dbReference type="ARBA" id="ARBA00023015"/>
    </source>
</evidence>
<feature type="transmembrane region" description="Helical" evidence="4">
    <location>
        <begin position="190"/>
        <end position="212"/>
    </location>
</feature>
<dbReference type="AlphaFoldDB" id="A0A266QBA2"/>
<feature type="transmembrane region" description="Helical" evidence="4">
    <location>
        <begin position="73"/>
        <end position="93"/>
    </location>
</feature>
<dbReference type="Pfam" id="PF12833">
    <property type="entry name" value="HTH_18"/>
    <property type="match status" value="1"/>
</dbReference>
<feature type="transmembrane region" description="Helical" evidence="4">
    <location>
        <begin position="6"/>
        <end position="28"/>
    </location>
</feature>
<dbReference type="InterPro" id="IPR009057">
    <property type="entry name" value="Homeodomain-like_sf"/>
</dbReference>
<dbReference type="InterPro" id="IPR020449">
    <property type="entry name" value="Tscrpt_reg_AraC-type_HTH"/>
</dbReference>
<proteinExistence type="predicted"/>
<keyword evidence="2" id="KW-0238">DNA-binding</keyword>
<keyword evidence="1" id="KW-0805">Transcription regulation</keyword>
<sequence>MDFVVFNFHDVILLMTAMLCGFFALLLIATNPPNNISNYFLAAFLVAHAFIPLHELVLWGAEFKLQVREHAPGIYFIGGSAYYLDAVLLYFYVKSLVFRDFHLRPRDYLHLIPLTLFGIFMVLAFYRFPADTRLEWVNDETFVYSFGYIGMDFMCKFLRVAYCVAGFLLIYKYKGILKNTHSNIEKVDILWLKILVMGFLVVTAMEAFLSLSKVIGFSTGYDFRAPHPSGNVIEYIGLSGYYALFVLVCTLVFTSMRYFSNFEAVRQKDGKDSRETTKKSAQEKLLNPDYADKIDSIMRSQKTYLNPDLTLDMLAESLSIPAKDLSMIINRHFNLNFYEFINGYRIEEVQKRLLDPANKDKTITDIYLEVGFNSKSVFNTFFKKLVGKTPSEYRQNPQVVATES</sequence>
<protein>
    <submittedName>
        <fullName evidence="6">AraC family transcriptional regulator</fullName>
    </submittedName>
</protein>
<feature type="transmembrane region" description="Helical" evidence="4">
    <location>
        <begin position="108"/>
        <end position="126"/>
    </location>
</feature>
<keyword evidence="4" id="KW-0472">Membrane</keyword>
<keyword evidence="4" id="KW-1133">Transmembrane helix</keyword>
<dbReference type="Gene3D" id="1.10.10.60">
    <property type="entry name" value="Homeodomain-like"/>
    <property type="match status" value="2"/>
</dbReference>
<comment type="caution">
    <text evidence="6">The sequence shown here is derived from an EMBL/GenBank/DDBJ whole genome shotgun (WGS) entry which is preliminary data.</text>
</comment>
<evidence type="ECO:0000256" key="2">
    <source>
        <dbReference type="ARBA" id="ARBA00023125"/>
    </source>
</evidence>
<evidence type="ECO:0000313" key="6">
    <source>
        <dbReference type="EMBL" id="OZY87125.1"/>
    </source>
</evidence>
<evidence type="ECO:0000259" key="5">
    <source>
        <dbReference type="PROSITE" id="PS01124"/>
    </source>
</evidence>
<evidence type="ECO:0000256" key="3">
    <source>
        <dbReference type="ARBA" id="ARBA00023163"/>
    </source>
</evidence>
<dbReference type="InterPro" id="IPR018060">
    <property type="entry name" value="HTH_AraC"/>
</dbReference>
<dbReference type="SMART" id="SM00342">
    <property type="entry name" value="HTH_ARAC"/>
    <property type="match status" value="1"/>
</dbReference>
<dbReference type="RefSeq" id="WP_094984607.1">
    <property type="nucleotide sequence ID" value="NZ_NHNI01000001.1"/>
</dbReference>
<feature type="transmembrane region" description="Helical" evidence="4">
    <location>
        <begin position="232"/>
        <end position="253"/>
    </location>
</feature>
<reference evidence="7" key="1">
    <citation type="submission" date="2017-05" db="EMBL/GenBank/DDBJ databases">
        <authorList>
            <person name="Barney B.M."/>
        </authorList>
    </citation>
    <scope>NUCLEOTIDE SEQUENCE [LARGE SCALE GENOMIC DNA]</scope>
    <source>
        <strain evidence="7">PSBB022</strain>
    </source>
</reference>
<dbReference type="GO" id="GO:0003700">
    <property type="term" value="F:DNA-binding transcription factor activity"/>
    <property type="evidence" value="ECO:0007669"/>
    <property type="project" value="InterPro"/>
</dbReference>
<dbReference type="GO" id="GO:0043565">
    <property type="term" value="F:sequence-specific DNA binding"/>
    <property type="evidence" value="ECO:0007669"/>
    <property type="project" value="InterPro"/>
</dbReference>
<dbReference type="SUPFAM" id="SSF46689">
    <property type="entry name" value="Homeodomain-like"/>
    <property type="match status" value="1"/>
</dbReference>
<feature type="transmembrane region" description="Helical" evidence="4">
    <location>
        <begin position="40"/>
        <end position="61"/>
    </location>
</feature>
<accession>A0A266QBA2</accession>
<dbReference type="PANTHER" id="PTHR43280:SF29">
    <property type="entry name" value="ARAC-FAMILY TRANSCRIPTIONAL REGULATOR"/>
    <property type="match status" value="1"/>
</dbReference>
<name>A0A266QBA2_9GAMM</name>
<keyword evidence="3" id="KW-0804">Transcription</keyword>
<dbReference type="STRING" id="1209072.GCA_000766945_02419"/>
<keyword evidence="4" id="KW-0812">Transmembrane</keyword>
<dbReference type="Proteomes" id="UP000216101">
    <property type="component" value="Unassembled WGS sequence"/>
</dbReference>
<keyword evidence="7" id="KW-1185">Reference proteome</keyword>
<feature type="domain" description="HTH araC/xylS-type" evidence="5">
    <location>
        <begin position="295"/>
        <end position="396"/>
    </location>
</feature>
<feature type="transmembrane region" description="Helical" evidence="4">
    <location>
        <begin position="146"/>
        <end position="170"/>
    </location>
</feature>
<organism evidence="6 7">
    <name type="scientific">Cellvibrio mixtus</name>
    <dbReference type="NCBI Taxonomy" id="39650"/>
    <lineage>
        <taxon>Bacteria</taxon>
        <taxon>Pseudomonadati</taxon>
        <taxon>Pseudomonadota</taxon>
        <taxon>Gammaproteobacteria</taxon>
        <taxon>Cellvibrionales</taxon>
        <taxon>Cellvibrionaceae</taxon>
        <taxon>Cellvibrio</taxon>
    </lineage>
</organism>
<evidence type="ECO:0000256" key="4">
    <source>
        <dbReference type="SAM" id="Phobius"/>
    </source>
</evidence>